<dbReference type="Proteomes" id="UP000500895">
    <property type="component" value="Chromosome"/>
</dbReference>
<evidence type="ECO:0000256" key="2">
    <source>
        <dbReference type="SAM" id="SignalP"/>
    </source>
</evidence>
<feature type="compositionally biased region" description="Low complexity" evidence="1">
    <location>
        <begin position="30"/>
        <end position="42"/>
    </location>
</feature>
<feature type="signal peptide" evidence="2">
    <location>
        <begin position="1"/>
        <end position="26"/>
    </location>
</feature>
<feature type="compositionally biased region" description="Polar residues" evidence="1">
    <location>
        <begin position="43"/>
        <end position="64"/>
    </location>
</feature>
<keyword evidence="2" id="KW-0732">Signal</keyword>
<evidence type="ECO:0000313" key="4">
    <source>
        <dbReference type="Proteomes" id="UP000500895"/>
    </source>
</evidence>
<accession>A0A6G9A878</accession>
<feature type="chain" id="PRO_5026156155" evidence="2">
    <location>
        <begin position="27"/>
        <end position="86"/>
    </location>
</feature>
<sequence length="86" mass="8944">MTNIPKALAVSLLSGAFLSTASGAFAQGNTTPPSTATRPSAPDQNSLPNANAPPASTTQTTGQHNPDPKIQEMNQQEKDKVDRQGK</sequence>
<feature type="compositionally biased region" description="Basic and acidic residues" evidence="1">
    <location>
        <begin position="66"/>
        <end position="86"/>
    </location>
</feature>
<dbReference type="RefSeq" id="WP_166468540.1">
    <property type="nucleotide sequence ID" value="NZ_CP050066.2"/>
</dbReference>
<proteinExistence type="predicted"/>
<dbReference type="AlphaFoldDB" id="A0A6G9A878"/>
<evidence type="ECO:0000256" key="1">
    <source>
        <dbReference type="SAM" id="MobiDB-lite"/>
    </source>
</evidence>
<reference evidence="3 4" key="1">
    <citation type="journal article" date="2020" name="Int. J. Syst. Evol. Microbiol.">
        <title>Description and complete genome sequences of Bradyrhizobium symbiodeficiens sp. nov., a non-symbiotic bacterium associated with legumes native to Canada.</title>
        <authorList>
            <person name="Bromfield E.S.P."/>
            <person name="Cloutier S."/>
            <person name="Nguyen H.D.T."/>
        </authorList>
    </citation>
    <scope>NUCLEOTIDE SEQUENCE [LARGE SCALE GENOMIC DNA]</scope>
    <source>
        <strain evidence="3 4">101S1MB</strain>
    </source>
</reference>
<dbReference type="EMBL" id="CP050066">
    <property type="protein sequence ID" value="QIP08413.1"/>
    <property type="molecule type" value="Genomic_DNA"/>
</dbReference>
<organism evidence="3 4">
    <name type="scientific">Bradyrhizobium symbiodeficiens</name>
    <dbReference type="NCBI Taxonomy" id="1404367"/>
    <lineage>
        <taxon>Bacteria</taxon>
        <taxon>Pseudomonadati</taxon>
        <taxon>Pseudomonadota</taxon>
        <taxon>Alphaproteobacteria</taxon>
        <taxon>Hyphomicrobiales</taxon>
        <taxon>Nitrobacteraceae</taxon>
        <taxon>Bradyrhizobium</taxon>
    </lineage>
</organism>
<name>A0A6G9A878_9BRAD</name>
<feature type="region of interest" description="Disordered" evidence="1">
    <location>
        <begin position="23"/>
        <end position="86"/>
    </location>
</feature>
<protein>
    <submittedName>
        <fullName evidence="3">Uncharacterized protein</fullName>
    </submittedName>
</protein>
<evidence type="ECO:0000313" key="3">
    <source>
        <dbReference type="EMBL" id="QIP08413.1"/>
    </source>
</evidence>
<gene>
    <name evidence="3" type="ORF">HAV00_20045</name>
</gene>